<dbReference type="InterPro" id="IPR000210">
    <property type="entry name" value="BTB/POZ_dom"/>
</dbReference>
<dbReference type="InterPro" id="IPR011333">
    <property type="entry name" value="SKP1/BTB/POZ_sf"/>
</dbReference>
<protein>
    <submittedName>
        <fullName evidence="2">Roadkill</fullName>
    </submittedName>
</protein>
<dbReference type="Proteomes" id="UP000037510">
    <property type="component" value="Unassembled WGS sequence"/>
</dbReference>
<dbReference type="Gene3D" id="6.10.250.3030">
    <property type="match status" value="1"/>
</dbReference>
<dbReference type="SUPFAM" id="SSF54695">
    <property type="entry name" value="POZ domain"/>
    <property type="match status" value="1"/>
</dbReference>
<evidence type="ECO:0000313" key="2">
    <source>
        <dbReference type="EMBL" id="KOB75360.1"/>
    </source>
</evidence>
<dbReference type="EMBL" id="JTDY01000940">
    <property type="protein sequence ID" value="KOB75360.1"/>
    <property type="molecule type" value="Genomic_DNA"/>
</dbReference>
<name>A0A0L7LIV5_OPEBR</name>
<dbReference type="AlphaFoldDB" id="A0A0L7LIV5"/>
<gene>
    <name evidence="2" type="ORF">OBRU01_07582</name>
</gene>
<sequence>MVSQAQKPTVCSNTSSPYTELTKYLGNLLADDSFSDVTMKSVEGIEFRAHKMILASRSEVLRAHFQYNMKENVVETPWEAELLREVLTFIYTDMAPRVDHAPDRLLVAADYYQLMRLKSLCEEALCKRLTVENAIATLQLAELYSANSLSQSTLEFIKNGRAVLIIKTEGWANIKSLELTKG</sequence>
<dbReference type="PROSITE" id="PS50097">
    <property type="entry name" value="BTB"/>
    <property type="match status" value="1"/>
</dbReference>
<proteinExistence type="predicted"/>
<evidence type="ECO:0000313" key="3">
    <source>
        <dbReference type="Proteomes" id="UP000037510"/>
    </source>
</evidence>
<dbReference type="PANTHER" id="PTHR24413">
    <property type="entry name" value="SPECKLE-TYPE POZ PROTEIN"/>
    <property type="match status" value="1"/>
</dbReference>
<organism evidence="2 3">
    <name type="scientific">Operophtera brumata</name>
    <name type="common">Winter moth</name>
    <name type="synonym">Phalaena brumata</name>
    <dbReference type="NCBI Taxonomy" id="104452"/>
    <lineage>
        <taxon>Eukaryota</taxon>
        <taxon>Metazoa</taxon>
        <taxon>Ecdysozoa</taxon>
        <taxon>Arthropoda</taxon>
        <taxon>Hexapoda</taxon>
        <taxon>Insecta</taxon>
        <taxon>Pterygota</taxon>
        <taxon>Neoptera</taxon>
        <taxon>Endopterygota</taxon>
        <taxon>Lepidoptera</taxon>
        <taxon>Glossata</taxon>
        <taxon>Ditrysia</taxon>
        <taxon>Geometroidea</taxon>
        <taxon>Geometridae</taxon>
        <taxon>Larentiinae</taxon>
        <taxon>Operophtera</taxon>
    </lineage>
</organism>
<accession>A0A0L7LIV5</accession>
<dbReference type="Gene3D" id="3.30.710.10">
    <property type="entry name" value="Potassium Channel Kv1.1, Chain A"/>
    <property type="match status" value="1"/>
</dbReference>
<dbReference type="Pfam" id="PF00651">
    <property type="entry name" value="BTB"/>
    <property type="match status" value="1"/>
</dbReference>
<feature type="domain" description="BTB" evidence="1">
    <location>
        <begin position="35"/>
        <end position="93"/>
    </location>
</feature>
<dbReference type="STRING" id="104452.A0A0L7LIV5"/>
<keyword evidence="3" id="KW-1185">Reference proteome</keyword>
<evidence type="ECO:0000259" key="1">
    <source>
        <dbReference type="PROSITE" id="PS50097"/>
    </source>
</evidence>
<dbReference type="SMART" id="SM00225">
    <property type="entry name" value="BTB"/>
    <property type="match status" value="1"/>
</dbReference>
<reference evidence="2 3" key="1">
    <citation type="journal article" date="2015" name="Genome Biol. Evol.">
        <title>The genome of winter moth (Operophtera brumata) provides a genomic perspective on sexual dimorphism and phenology.</title>
        <authorList>
            <person name="Derks M.F."/>
            <person name="Smit S."/>
            <person name="Salis L."/>
            <person name="Schijlen E."/>
            <person name="Bossers A."/>
            <person name="Mateman C."/>
            <person name="Pijl A.S."/>
            <person name="de Ridder D."/>
            <person name="Groenen M.A."/>
            <person name="Visser M.E."/>
            <person name="Megens H.J."/>
        </authorList>
    </citation>
    <scope>NUCLEOTIDE SEQUENCE [LARGE SCALE GENOMIC DNA]</scope>
    <source>
        <strain evidence="2">WM2013NL</strain>
        <tissue evidence="2">Head and thorax</tissue>
    </source>
</reference>
<comment type="caution">
    <text evidence="2">The sequence shown here is derived from an EMBL/GenBank/DDBJ whole genome shotgun (WGS) entry which is preliminary data.</text>
</comment>